<accession>A0A226EJX2</accession>
<evidence type="ECO:0000313" key="1">
    <source>
        <dbReference type="EMBL" id="OXA56876.1"/>
    </source>
</evidence>
<name>A0A226EJX2_FOLCA</name>
<dbReference type="Proteomes" id="UP000198287">
    <property type="component" value="Unassembled WGS sequence"/>
</dbReference>
<proteinExistence type="predicted"/>
<keyword evidence="2" id="KW-1185">Reference proteome</keyword>
<sequence length="147" mass="16676">MMWITTDLHGTTAKRRLDIKEDIENHTTCQGVKIEVPADIMLSFIGAAAQCLAFEDEFLCTSYNYHGMIKANKIDMEFLRNEAKKFSLPDPETQKRFDQLVDAVEICAVILGDFEKPNESNLICAKAQTHSECMEKRFQEVCNPPGV</sequence>
<gene>
    <name evidence="1" type="ORF">Fcan01_06484</name>
</gene>
<evidence type="ECO:0000313" key="2">
    <source>
        <dbReference type="Proteomes" id="UP000198287"/>
    </source>
</evidence>
<dbReference type="AlphaFoldDB" id="A0A226EJX2"/>
<protein>
    <submittedName>
        <fullName evidence="1">Uncharacterized protein</fullName>
    </submittedName>
</protein>
<comment type="caution">
    <text evidence="1">The sequence shown here is derived from an EMBL/GenBank/DDBJ whole genome shotgun (WGS) entry which is preliminary data.</text>
</comment>
<dbReference type="EMBL" id="LNIX01000003">
    <property type="protein sequence ID" value="OXA56876.1"/>
    <property type="molecule type" value="Genomic_DNA"/>
</dbReference>
<organism evidence="1 2">
    <name type="scientific">Folsomia candida</name>
    <name type="common">Springtail</name>
    <dbReference type="NCBI Taxonomy" id="158441"/>
    <lineage>
        <taxon>Eukaryota</taxon>
        <taxon>Metazoa</taxon>
        <taxon>Ecdysozoa</taxon>
        <taxon>Arthropoda</taxon>
        <taxon>Hexapoda</taxon>
        <taxon>Collembola</taxon>
        <taxon>Entomobryomorpha</taxon>
        <taxon>Isotomoidea</taxon>
        <taxon>Isotomidae</taxon>
        <taxon>Proisotominae</taxon>
        <taxon>Folsomia</taxon>
    </lineage>
</organism>
<reference evidence="1 2" key="1">
    <citation type="submission" date="2015-12" db="EMBL/GenBank/DDBJ databases">
        <title>The genome of Folsomia candida.</title>
        <authorList>
            <person name="Faddeeva A."/>
            <person name="Derks M.F."/>
            <person name="Anvar Y."/>
            <person name="Smit S."/>
            <person name="Van Straalen N."/>
            <person name="Roelofs D."/>
        </authorList>
    </citation>
    <scope>NUCLEOTIDE SEQUENCE [LARGE SCALE GENOMIC DNA]</scope>
    <source>
        <strain evidence="1 2">VU population</strain>
        <tissue evidence="1">Whole body</tissue>
    </source>
</reference>